<comment type="function">
    <text evidence="6">Forms part of the ribosomal stalk, playing a central role in the interaction of the ribosome with GTP-bound translation factors.</text>
</comment>
<reference evidence="9 10" key="1">
    <citation type="submission" date="2016-08" db="EMBL/GenBank/DDBJ databases">
        <title>New Insights into Marine Group III Euryarchaeota, from dark to light.</title>
        <authorList>
            <person name="Haro-Moreno J.M."/>
            <person name="Rodriguez-Valera F."/>
            <person name="Lopez-Garcia P."/>
            <person name="Moreira D."/>
            <person name="Martin-Cuadrado A.B."/>
        </authorList>
    </citation>
    <scope>NUCLEOTIDE SEQUENCE [LARGE SCALE GENOMIC DNA]</scope>
    <source>
        <strain evidence="9">CG-Epi2</strain>
    </source>
</reference>
<dbReference type="Gene3D" id="3.90.105.20">
    <property type="match status" value="1"/>
</dbReference>
<dbReference type="InterPro" id="IPR001790">
    <property type="entry name" value="Ribosomal_uL10"/>
</dbReference>
<evidence type="ECO:0000313" key="10">
    <source>
        <dbReference type="Proteomes" id="UP000183615"/>
    </source>
</evidence>
<dbReference type="AlphaFoldDB" id="A0A1J5UC35"/>
<dbReference type="GO" id="GO:0002181">
    <property type="term" value="P:cytoplasmic translation"/>
    <property type="evidence" value="ECO:0007669"/>
    <property type="project" value="TreeGrafter"/>
</dbReference>
<dbReference type="Proteomes" id="UP000183615">
    <property type="component" value="Unassembled WGS sequence"/>
</dbReference>
<dbReference type="InterPro" id="IPR043141">
    <property type="entry name" value="Ribosomal_uL10-like_sf"/>
</dbReference>
<dbReference type="Pfam" id="PF17777">
    <property type="entry name" value="RL10P_insert"/>
    <property type="match status" value="1"/>
</dbReference>
<evidence type="ECO:0000256" key="2">
    <source>
        <dbReference type="ARBA" id="ARBA00022730"/>
    </source>
</evidence>
<keyword evidence="4 6" id="KW-0689">Ribosomal protein</keyword>
<dbReference type="HAMAP" id="MF_00280">
    <property type="entry name" value="Ribosomal_uL10_arch"/>
    <property type="match status" value="1"/>
</dbReference>
<accession>A0A1J5UC35</accession>
<gene>
    <name evidence="6" type="primary">rpl10</name>
    <name evidence="6" type="synonym">rplP0</name>
    <name evidence="9" type="ORF">BET99_05710</name>
</gene>
<evidence type="ECO:0000256" key="1">
    <source>
        <dbReference type="ARBA" id="ARBA00008889"/>
    </source>
</evidence>
<proteinExistence type="inferred from homology"/>
<dbReference type="InterPro" id="IPR050323">
    <property type="entry name" value="Ribosomal_protein_uL10"/>
</dbReference>
<dbReference type="GO" id="GO:0022625">
    <property type="term" value="C:cytosolic large ribosomal subunit"/>
    <property type="evidence" value="ECO:0007669"/>
    <property type="project" value="TreeGrafter"/>
</dbReference>
<keyword evidence="5 6" id="KW-0687">Ribonucleoprotein</keyword>
<dbReference type="InterPro" id="IPR043164">
    <property type="entry name" value="Ribosomal_uL10-like_insert_sf"/>
</dbReference>
<dbReference type="InterPro" id="IPR040637">
    <property type="entry name" value="Ribosomal_uL10-like_insert"/>
</dbReference>
<feature type="region of interest" description="Disordered" evidence="7">
    <location>
        <begin position="300"/>
        <end position="342"/>
    </location>
</feature>
<dbReference type="GO" id="GO:0003735">
    <property type="term" value="F:structural constituent of ribosome"/>
    <property type="evidence" value="ECO:0007669"/>
    <property type="project" value="TreeGrafter"/>
</dbReference>
<comment type="caution">
    <text evidence="9">The sequence shown here is derived from an EMBL/GenBank/DDBJ whole genome shotgun (WGS) entry which is preliminary data.</text>
</comment>
<evidence type="ECO:0000259" key="8">
    <source>
        <dbReference type="Pfam" id="PF17777"/>
    </source>
</evidence>
<evidence type="ECO:0000256" key="5">
    <source>
        <dbReference type="ARBA" id="ARBA00023274"/>
    </source>
</evidence>
<comment type="subunit">
    <text evidence="6">Part of the 50S ribosomal subunit. Forms part of the ribosomal stalk which helps the ribosome interact with GTP-bound translation factors. Forms a heptameric L10(L12)2(L12)2(L12)2 complex, where L10 forms an elongated spine to which the L12 dimers bind in a sequential fashion.</text>
</comment>
<organism evidence="9 10">
    <name type="scientific">Marine Group III euryarchaeote CG-Epi2</name>
    <dbReference type="NCBI Taxonomy" id="1888996"/>
    <lineage>
        <taxon>Archaea</taxon>
        <taxon>Methanobacteriati</taxon>
        <taxon>Thermoplasmatota</taxon>
        <taxon>Thermoplasmata</taxon>
        <taxon>Candidatus Thermoprofundales</taxon>
    </lineage>
</organism>
<dbReference type="NCBIfam" id="NF003098">
    <property type="entry name" value="PRK04019.1-5"/>
    <property type="match status" value="1"/>
</dbReference>
<keyword evidence="3 6" id="KW-0694">RNA-binding</keyword>
<dbReference type="EMBL" id="MIYZ01000033">
    <property type="protein sequence ID" value="OIR21862.1"/>
    <property type="molecule type" value="Genomic_DNA"/>
</dbReference>
<dbReference type="GO" id="GO:0070180">
    <property type="term" value="F:large ribosomal subunit rRNA binding"/>
    <property type="evidence" value="ECO:0007669"/>
    <property type="project" value="UniProtKB-UniRule"/>
</dbReference>
<feature type="compositionally biased region" description="Acidic residues" evidence="7">
    <location>
        <begin position="318"/>
        <end position="333"/>
    </location>
</feature>
<dbReference type="PANTHER" id="PTHR45699:SF3">
    <property type="entry name" value="LARGE RIBOSOMAL SUBUNIT PROTEIN UL10"/>
    <property type="match status" value="1"/>
</dbReference>
<dbReference type="GO" id="GO:0000027">
    <property type="term" value="P:ribosomal large subunit assembly"/>
    <property type="evidence" value="ECO:0007669"/>
    <property type="project" value="TreeGrafter"/>
</dbReference>
<keyword evidence="2 6" id="KW-0699">rRNA-binding</keyword>
<evidence type="ECO:0000256" key="4">
    <source>
        <dbReference type="ARBA" id="ARBA00022980"/>
    </source>
</evidence>
<dbReference type="Gene3D" id="3.30.70.1730">
    <property type="match status" value="1"/>
</dbReference>
<evidence type="ECO:0000313" key="9">
    <source>
        <dbReference type="EMBL" id="OIR21862.1"/>
    </source>
</evidence>
<feature type="domain" description="Large ribosomal subunit protein uL10-like insertion" evidence="8">
    <location>
        <begin position="114"/>
        <end position="184"/>
    </location>
</feature>
<dbReference type="PANTHER" id="PTHR45699">
    <property type="entry name" value="60S ACIDIC RIBOSOMAL PROTEIN P0"/>
    <property type="match status" value="1"/>
</dbReference>
<dbReference type="Pfam" id="PF00466">
    <property type="entry name" value="Ribosomal_L10"/>
    <property type="match status" value="1"/>
</dbReference>
<dbReference type="SUPFAM" id="SSF160369">
    <property type="entry name" value="Ribosomal protein L10-like"/>
    <property type="match status" value="1"/>
</dbReference>
<dbReference type="Gene3D" id="6.10.140.760">
    <property type="match status" value="1"/>
</dbReference>
<dbReference type="InterPro" id="IPR022909">
    <property type="entry name" value="Ribosomal_uL10_arc"/>
</dbReference>
<evidence type="ECO:0000256" key="7">
    <source>
        <dbReference type="SAM" id="MobiDB-lite"/>
    </source>
</evidence>
<evidence type="ECO:0000256" key="3">
    <source>
        <dbReference type="ARBA" id="ARBA00022884"/>
    </source>
</evidence>
<evidence type="ECO:0000256" key="6">
    <source>
        <dbReference type="HAMAP-Rule" id="MF_00280"/>
    </source>
</evidence>
<comment type="similarity">
    <text evidence="1 6">Belongs to the universal ribosomal protein uL10 family.</text>
</comment>
<sequence>MKPEAFVADWKRKEVSAIQSFIEGSDVVGLVDVSGIGAKQMLAMRATLRDLGVKLRMSRNRLLKLALVDASKNKKGVEQVSEAFGQSQFALLSSSENPFKIFQMLLESQTQAPAKGGEIAPYNIVIEKGPTAFPAGPIVGDFQTAGFPAAIEKGKIVIRKKHTAVAEGDIISAEVASALTKLEIYPITVGMQLLGAFDGETFYLSDVLNIDMDEFRSNIQSATGQAFNLAFNTRYFTGSVMPSLLSKAQRDALGVAMSTAYPSESTIKALLAKAHGAMLGVAGKSGDGVDDELKEMLGSAASAAVAQAPVEEKAESSKDEEDEEEEEASEEDVGSGLGALFG</sequence>
<protein>
    <recommendedName>
        <fullName evidence="6">Large ribosomal subunit protein uL10</fullName>
    </recommendedName>
    <alternativeName>
        <fullName evidence="6">Acidic ribosomal protein P0 homolog</fullName>
    </alternativeName>
</protein>
<name>A0A1J5UC35_9ARCH</name>